<comment type="similarity">
    <text evidence="1 2">Belongs to the metallophosphoesterase superfamily. YfcE family.</text>
</comment>
<dbReference type="GO" id="GO:0016787">
    <property type="term" value="F:hydrolase activity"/>
    <property type="evidence" value="ECO:0007669"/>
    <property type="project" value="UniProtKB-UniRule"/>
</dbReference>
<dbReference type="Proteomes" id="UP000886812">
    <property type="component" value="Unassembled WGS sequence"/>
</dbReference>
<reference evidence="4" key="1">
    <citation type="submission" date="2020-10" db="EMBL/GenBank/DDBJ databases">
        <authorList>
            <person name="Gilroy R."/>
        </authorList>
    </citation>
    <scope>NUCLEOTIDE SEQUENCE</scope>
    <source>
        <strain evidence="4">10669</strain>
    </source>
</reference>
<gene>
    <name evidence="4" type="ORF">IAC75_01940</name>
</gene>
<keyword evidence="2" id="KW-0479">Metal-binding</keyword>
<comment type="caution">
    <text evidence="4">The sequence shown here is derived from an EMBL/GenBank/DDBJ whole genome shotgun (WGS) entry which is preliminary data.</text>
</comment>
<evidence type="ECO:0000313" key="4">
    <source>
        <dbReference type="EMBL" id="HIV03894.1"/>
    </source>
</evidence>
<dbReference type="AlphaFoldDB" id="A0A9D1T100"/>
<evidence type="ECO:0000256" key="2">
    <source>
        <dbReference type="RuleBase" id="RU362039"/>
    </source>
</evidence>
<dbReference type="Gene3D" id="3.60.21.10">
    <property type="match status" value="1"/>
</dbReference>
<dbReference type="InterPro" id="IPR029052">
    <property type="entry name" value="Metallo-depent_PP-like"/>
</dbReference>
<organism evidence="4 5">
    <name type="scientific">Candidatus Spyradosoma merdigallinarum</name>
    <dbReference type="NCBI Taxonomy" id="2840950"/>
    <lineage>
        <taxon>Bacteria</taxon>
        <taxon>Pseudomonadati</taxon>
        <taxon>Verrucomicrobiota</taxon>
        <taxon>Opitutia</taxon>
        <taxon>Opitutia incertae sedis</taxon>
        <taxon>Candidatus Spyradosoma</taxon>
    </lineage>
</organism>
<dbReference type="Pfam" id="PF12850">
    <property type="entry name" value="Metallophos_2"/>
    <property type="match status" value="1"/>
</dbReference>
<evidence type="ECO:0000259" key="3">
    <source>
        <dbReference type="Pfam" id="PF12850"/>
    </source>
</evidence>
<evidence type="ECO:0000313" key="5">
    <source>
        <dbReference type="Proteomes" id="UP000886812"/>
    </source>
</evidence>
<feature type="domain" description="Calcineurin-like phosphoesterase" evidence="3">
    <location>
        <begin position="8"/>
        <end position="143"/>
    </location>
</feature>
<comment type="cofactor">
    <cofactor evidence="2">
        <name>a divalent metal cation</name>
        <dbReference type="ChEBI" id="CHEBI:60240"/>
    </cofactor>
</comment>
<reference evidence="4" key="2">
    <citation type="journal article" date="2021" name="PeerJ">
        <title>Extensive microbial diversity within the chicken gut microbiome revealed by metagenomics and culture.</title>
        <authorList>
            <person name="Gilroy R."/>
            <person name="Ravi A."/>
            <person name="Getino M."/>
            <person name="Pursley I."/>
            <person name="Horton D.L."/>
            <person name="Alikhan N.F."/>
            <person name="Baker D."/>
            <person name="Gharbi K."/>
            <person name="Hall N."/>
            <person name="Watson M."/>
            <person name="Adriaenssens E.M."/>
            <person name="Foster-Nyarko E."/>
            <person name="Jarju S."/>
            <person name="Secka A."/>
            <person name="Antonio M."/>
            <person name="Oren A."/>
            <person name="Chaudhuri R.R."/>
            <person name="La Ragione R."/>
            <person name="Hildebrand F."/>
            <person name="Pallen M.J."/>
        </authorList>
    </citation>
    <scope>NUCLEOTIDE SEQUENCE</scope>
    <source>
        <strain evidence="4">10669</strain>
    </source>
</reference>
<dbReference type="InterPro" id="IPR000979">
    <property type="entry name" value="Phosphodiesterase_MJ0936/Vps29"/>
</dbReference>
<dbReference type="GO" id="GO:0046872">
    <property type="term" value="F:metal ion binding"/>
    <property type="evidence" value="ECO:0007669"/>
    <property type="project" value="UniProtKB-KW"/>
</dbReference>
<sequence length="157" mass="17038">MNFGAPFRIGIISDTHGLLRPEVEEIFRGADHILHAGDVGDAEILRRLAAIAPVTAVRGNTDVAPAFRSLPLCEAASFASADIFMHHGHLDEFNILPRGANVLVSGHTHEPMVCWRGNVLVVNPGSAGPRRFRLPVSVAVLTIFNRARSVQIYELSV</sequence>
<name>A0A9D1T100_9BACT</name>
<evidence type="ECO:0000256" key="1">
    <source>
        <dbReference type="ARBA" id="ARBA00008950"/>
    </source>
</evidence>
<proteinExistence type="inferred from homology"/>
<accession>A0A9D1T100</accession>
<dbReference type="InterPro" id="IPR024654">
    <property type="entry name" value="Calcineurin-like_PHP_lpxH"/>
</dbReference>
<dbReference type="SUPFAM" id="SSF56300">
    <property type="entry name" value="Metallo-dependent phosphatases"/>
    <property type="match status" value="1"/>
</dbReference>
<protein>
    <recommendedName>
        <fullName evidence="2">Phosphoesterase</fullName>
        <ecNumber evidence="2">3.1.4.-</ecNumber>
    </recommendedName>
</protein>
<dbReference type="EMBL" id="DVOG01000053">
    <property type="protein sequence ID" value="HIV03894.1"/>
    <property type="molecule type" value="Genomic_DNA"/>
</dbReference>
<dbReference type="EC" id="3.1.4.-" evidence="2"/>
<dbReference type="NCBIfam" id="TIGR00040">
    <property type="entry name" value="yfcE"/>
    <property type="match status" value="1"/>
</dbReference>
<dbReference type="PANTHER" id="PTHR11124">
    <property type="entry name" value="VACUOLAR SORTING PROTEIN VPS29"/>
    <property type="match status" value="1"/>
</dbReference>